<dbReference type="Pfam" id="PF04233">
    <property type="entry name" value="Phage_Mu_F"/>
    <property type="match status" value="1"/>
</dbReference>
<dbReference type="STRING" id="1908264.BKK54_10005"/>
<keyword evidence="3" id="KW-1185">Reference proteome</keyword>
<evidence type="ECO:0000313" key="2">
    <source>
        <dbReference type="EMBL" id="OOF48934.1"/>
    </source>
</evidence>
<organism evidence="2 3">
    <name type="scientific">Rodentibacter genomosp. 1</name>
    <dbReference type="NCBI Taxonomy" id="1908264"/>
    <lineage>
        <taxon>Bacteria</taxon>
        <taxon>Pseudomonadati</taxon>
        <taxon>Pseudomonadota</taxon>
        <taxon>Gammaproteobacteria</taxon>
        <taxon>Pasteurellales</taxon>
        <taxon>Pasteurellaceae</taxon>
        <taxon>Rodentibacter</taxon>
    </lineage>
</organism>
<evidence type="ECO:0000259" key="1">
    <source>
        <dbReference type="Pfam" id="PF04233"/>
    </source>
</evidence>
<name>A0A1V3J2I2_9PAST</name>
<dbReference type="InterPro" id="IPR006528">
    <property type="entry name" value="Phage_head_morphogenesis_dom"/>
</dbReference>
<protein>
    <recommendedName>
        <fullName evidence="1">Phage head morphogenesis domain-containing protein</fullName>
    </recommendedName>
</protein>
<accession>A0A1V3J2I2</accession>
<dbReference type="Proteomes" id="UP000188481">
    <property type="component" value="Unassembled WGS sequence"/>
</dbReference>
<evidence type="ECO:0000313" key="3">
    <source>
        <dbReference type="Proteomes" id="UP000188481"/>
    </source>
</evidence>
<reference evidence="2 3" key="1">
    <citation type="submission" date="2016-10" db="EMBL/GenBank/DDBJ databases">
        <title>Rodentibacter gen. nov. and new species.</title>
        <authorList>
            <person name="Christensen H."/>
        </authorList>
    </citation>
    <scope>NUCLEOTIDE SEQUENCE [LARGE SCALE GENOMIC DNA]</scope>
    <source>
        <strain evidence="3">ppn416</strain>
    </source>
</reference>
<feature type="domain" description="Phage head morphogenesis" evidence="1">
    <location>
        <begin position="153"/>
        <end position="260"/>
    </location>
</feature>
<dbReference type="AlphaFoldDB" id="A0A1V3J2I2"/>
<dbReference type="EMBL" id="MLHN01000021">
    <property type="protein sequence ID" value="OOF48934.1"/>
    <property type="molecule type" value="Genomic_DNA"/>
</dbReference>
<dbReference type="RefSeq" id="WP_077542962.1">
    <property type="nucleotide sequence ID" value="NZ_MLHN01000021.1"/>
</dbReference>
<comment type="caution">
    <text evidence="2">The sequence shown here is derived from an EMBL/GenBank/DDBJ whole genome shotgun (WGS) entry which is preliminary data.</text>
</comment>
<proteinExistence type="predicted"/>
<dbReference type="NCBIfam" id="TIGR01641">
    <property type="entry name" value="phageSPP1_gp7"/>
    <property type="match status" value="1"/>
</dbReference>
<sequence>MKVNSIKKQTLDEKIAYALTDRKILHFRYDAHLRQAVWKRLNQTQKALLNRISAAGIEALPKRELDKLLRELKGEITNTYQELTAYTDTELSGFFMTETTALQKLYNESVGFDFFNQVPDYKLKATQRASLIAGAPLEDWWKKQGNDMAFRFETLIRQGLLDGKQTHELVGDVKELMGTSRRHAETLVITAVAKTADEAHQALRDENLDLIKGEKHLATLDMRTSEVCRVRDGLVWDVEKKPIDHDIPYKRPPLHPRCRSILQLVMKSWKELGFDNVDEIPESTRASMDGQVSENINYENWLKGKSPSEQDAVLGKGKADLWRRGVITFRDMLDQSGRPLTLTQLNVVSSSNRWKDHIKKINDIPLTYSEKAQGVMNIFKEKGVEYNPVQLLKEPISRDEIIQKISGGDETEGSCASLALSYIGNRIGLDVTDYRGGVSCDTFSRGINLMKVLGLDGVIFKHFYVPVESKGAVQVLKNELLENDKEYFFVVGKHAAIVRKNGDKYEYLELQDNKNNGWFKITDKVLRDRFGANTKHSTFAGMKTNSSILLAEVDSFKNAKNDFRSILGYLNTATDKQQKGDRGWTK</sequence>
<gene>
    <name evidence="2" type="ORF">BKK54_10005</name>
</gene>